<dbReference type="OrthoDB" id="6505774at2759"/>
<keyword evidence="11" id="KW-1185">Reference proteome</keyword>
<proteinExistence type="inferred from homology"/>
<evidence type="ECO:0000256" key="4">
    <source>
        <dbReference type="ARBA" id="ARBA00022692"/>
    </source>
</evidence>
<comment type="similarity">
    <text evidence="2">Belongs to the patched family.</text>
</comment>
<dbReference type="AlphaFoldDB" id="A0A7R8X7I2"/>
<dbReference type="Gene3D" id="1.20.1640.10">
    <property type="entry name" value="Multidrug efflux transporter AcrB transmembrane domain"/>
    <property type="match status" value="1"/>
</dbReference>
<dbReference type="PANTHER" id="PTHR10796">
    <property type="entry name" value="PATCHED-RELATED"/>
    <property type="match status" value="1"/>
</dbReference>
<dbReference type="GO" id="GO:0005886">
    <property type="term" value="C:plasma membrane"/>
    <property type="evidence" value="ECO:0007669"/>
    <property type="project" value="UniProtKB-SubCell"/>
</dbReference>
<dbReference type="PANTHER" id="PTHR10796:SF92">
    <property type="entry name" value="PATCHED-RELATED, ISOFORM A"/>
    <property type="match status" value="1"/>
</dbReference>
<name>A0A7R8X7I2_9CRUS</name>
<dbReference type="InterPro" id="IPR051697">
    <property type="entry name" value="Patched_domain-protein"/>
</dbReference>
<evidence type="ECO:0000313" key="10">
    <source>
        <dbReference type="EMBL" id="CAD7242020.1"/>
    </source>
</evidence>
<keyword evidence="7" id="KW-0325">Glycoprotein</keyword>
<protein>
    <recommendedName>
        <fullName evidence="9">SSD domain-containing protein</fullName>
    </recommendedName>
</protein>
<evidence type="ECO:0000256" key="2">
    <source>
        <dbReference type="ARBA" id="ARBA00005585"/>
    </source>
</evidence>
<dbReference type="SUPFAM" id="SSF82866">
    <property type="entry name" value="Multidrug efflux transporter AcrB transmembrane domain"/>
    <property type="match status" value="1"/>
</dbReference>
<sequence>MKRKSSSEMIGPEDVCLGGNEIPAFGELSLRNNYLQLGRAMSKDKRSWLFRLCCTGGRSKQDPYGEKGSEEHLGMVIFRDYIGRYLQNPIAKVVVIVCFFAYLGAGIYGLTRLEDAAVSQEKLTLNSTSTSKYWELFDAYFRSFTFPIDIYLPGGPYLDAVVFDEAGKRIIASKFLLQTQNMRTVSNEVQTMLDLRKMVDESDLNVTVKADPFKFFDQLVLVWPMTISAVVVATISMIIIALLLIPDPSCAIWVGLGILSIETGVLGFMPWFGLDLDNVTTLFIIISIGFSVDFVAHITYAFVSSRGLSPNERMRESLHKLGVPIVQSSVSTILSVIPLVLVPSYVMKAFFALNFLVMSIGALHGIFVLPVFLSLFGPGSCSSKKGSEALESWKDHDILPELTEDNLKTQKKISLHRRCKSLDYPPLFKNLVNSGGELNLSFFASETIGECSHL</sequence>
<dbReference type="InterPro" id="IPR000731">
    <property type="entry name" value="SSD"/>
</dbReference>
<evidence type="ECO:0000313" key="11">
    <source>
        <dbReference type="Proteomes" id="UP000677054"/>
    </source>
</evidence>
<comment type="subcellular location">
    <subcellularLocation>
        <location evidence="1">Cell membrane</location>
        <topology evidence="1">Multi-pass membrane protein</topology>
    </subcellularLocation>
</comment>
<feature type="transmembrane region" description="Helical" evidence="8">
    <location>
        <begin position="252"/>
        <end position="273"/>
    </location>
</feature>
<evidence type="ECO:0000259" key="9">
    <source>
        <dbReference type="PROSITE" id="PS50156"/>
    </source>
</evidence>
<keyword evidence="3" id="KW-1003">Cell membrane</keyword>
<keyword evidence="4 8" id="KW-0812">Transmembrane</keyword>
<feature type="transmembrane region" description="Helical" evidence="8">
    <location>
        <begin position="221"/>
        <end position="245"/>
    </location>
</feature>
<dbReference type="EMBL" id="CAJPEV010000206">
    <property type="protein sequence ID" value="CAG0882356.1"/>
    <property type="molecule type" value="Genomic_DNA"/>
</dbReference>
<dbReference type="EMBL" id="LR899723">
    <property type="protein sequence ID" value="CAD7242020.1"/>
    <property type="molecule type" value="Genomic_DNA"/>
</dbReference>
<dbReference type="PROSITE" id="PS50156">
    <property type="entry name" value="SSD"/>
    <property type="match status" value="1"/>
</dbReference>
<keyword evidence="5 8" id="KW-1133">Transmembrane helix</keyword>
<accession>A0A7R8X7I2</accession>
<feature type="transmembrane region" description="Helical" evidence="8">
    <location>
        <begin position="279"/>
        <end position="303"/>
    </location>
</feature>
<reference evidence="10" key="1">
    <citation type="submission" date="2020-11" db="EMBL/GenBank/DDBJ databases">
        <authorList>
            <person name="Tran Van P."/>
        </authorList>
    </citation>
    <scope>NUCLEOTIDE SEQUENCE</scope>
</reference>
<evidence type="ECO:0000256" key="5">
    <source>
        <dbReference type="ARBA" id="ARBA00022989"/>
    </source>
</evidence>
<evidence type="ECO:0000256" key="1">
    <source>
        <dbReference type="ARBA" id="ARBA00004651"/>
    </source>
</evidence>
<dbReference type="Proteomes" id="UP000677054">
    <property type="component" value="Unassembled WGS sequence"/>
</dbReference>
<evidence type="ECO:0000256" key="3">
    <source>
        <dbReference type="ARBA" id="ARBA00022475"/>
    </source>
</evidence>
<feature type="transmembrane region" description="Helical" evidence="8">
    <location>
        <begin position="352"/>
        <end position="376"/>
    </location>
</feature>
<evidence type="ECO:0000256" key="8">
    <source>
        <dbReference type="SAM" id="Phobius"/>
    </source>
</evidence>
<keyword evidence="6 8" id="KW-0472">Membrane</keyword>
<evidence type="ECO:0000256" key="7">
    <source>
        <dbReference type="ARBA" id="ARBA00023180"/>
    </source>
</evidence>
<feature type="transmembrane region" description="Helical" evidence="8">
    <location>
        <begin position="324"/>
        <end position="346"/>
    </location>
</feature>
<dbReference type="FunFam" id="1.20.1640.10:FF:000013">
    <property type="entry name" value="PaTched Related family"/>
    <property type="match status" value="1"/>
</dbReference>
<gene>
    <name evidence="10" type="ORF">DSTB1V02_LOCUS1995</name>
</gene>
<organism evidence="10">
    <name type="scientific">Darwinula stevensoni</name>
    <dbReference type="NCBI Taxonomy" id="69355"/>
    <lineage>
        <taxon>Eukaryota</taxon>
        <taxon>Metazoa</taxon>
        <taxon>Ecdysozoa</taxon>
        <taxon>Arthropoda</taxon>
        <taxon>Crustacea</taxon>
        <taxon>Oligostraca</taxon>
        <taxon>Ostracoda</taxon>
        <taxon>Podocopa</taxon>
        <taxon>Podocopida</taxon>
        <taxon>Darwinulocopina</taxon>
        <taxon>Darwinuloidea</taxon>
        <taxon>Darwinulidae</taxon>
        <taxon>Darwinula</taxon>
    </lineage>
</organism>
<evidence type="ECO:0000256" key="6">
    <source>
        <dbReference type="ARBA" id="ARBA00023136"/>
    </source>
</evidence>
<feature type="domain" description="SSD" evidence="9">
    <location>
        <begin position="283"/>
        <end position="375"/>
    </location>
</feature>
<feature type="transmembrane region" description="Helical" evidence="8">
    <location>
        <begin position="89"/>
        <end position="110"/>
    </location>
</feature>